<dbReference type="Proteomes" id="UP000593568">
    <property type="component" value="Unassembled WGS sequence"/>
</dbReference>
<name>A0A7J9EP78_9ROSI</name>
<reference evidence="1 2" key="1">
    <citation type="journal article" date="2019" name="Genome Biol. Evol.">
        <title>Insights into the evolution of the New World diploid cottons (Gossypium, subgenus Houzingenia) based on genome sequencing.</title>
        <authorList>
            <person name="Grover C.E."/>
            <person name="Arick M.A. 2nd"/>
            <person name="Thrash A."/>
            <person name="Conover J.L."/>
            <person name="Sanders W.S."/>
            <person name="Peterson D.G."/>
            <person name="Frelichowski J.E."/>
            <person name="Scheffler J.A."/>
            <person name="Scheffler B.E."/>
            <person name="Wendel J.F."/>
        </authorList>
    </citation>
    <scope>NUCLEOTIDE SEQUENCE [LARGE SCALE GENOMIC DNA]</scope>
    <source>
        <strain evidence="1">8</strain>
        <tissue evidence="1">Leaf</tissue>
    </source>
</reference>
<keyword evidence="2" id="KW-1185">Reference proteome</keyword>
<accession>A0A7J9EP78</accession>
<comment type="caution">
    <text evidence="1">The sequence shown here is derived from an EMBL/GenBank/DDBJ whole genome shotgun (WGS) entry which is preliminary data.</text>
</comment>
<sequence>MIHSTTSSTASIGGVLRDSNVNYPCGFLMMFGKEFVF</sequence>
<evidence type="ECO:0000313" key="2">
    <source>
        <dbReference type="Proteomes" id="UP000593568"/>
    </source>
</evidence>
<proteinExistence type="predicted"/>
<dbReference type="AlphaFoldDB" id="A0A7J9EP78"/>
<protein>
    <submittedName>
        <fullName evidence="1">Uncharacterized protein</fullName>
    </submittedName>
</protein>
<dbReference type="EMBL" id="JABEZW010000009">
    <property type="protein sequence ID" value="MBA0774658.1"/>
    <property type="molecule type" value="Genomic_DNA"/>
</dbReference>
<organism evidence="1 2">
    <name type="scientific">Gossypium trilobum</name>
    <dbReference type="NCBI Taxonomy" id="34281"/>
    <lineage>
        <taxon>Eukaryota</taxon>
        <taxon>Viridiplantae</taxon>
        <taxon>Streptophyta</taxon>
        <taxon>Embryophyta</taxon>
        <taxon>Tracheophyta</taxon>
        <taxon>Spermatophyta</taxon>
        <taxon>Magnoliopsida</taxon>
        <taxon>eudicotyledons</taxon>
        <taxon>Gunneridae</taxon>
        <taxon>Pentapetalae</taxon>
        <taxon>rosids</taxon>
        <taxon>malvids</taxon>
        <taxon>Malvales</taxon>
        <taxon>Malvaceae</taxon>
        <taxon>Malvoideae</taxon>
        <taxon>Gossypium</taxon>
    </lineage>
</organism>
<evidence type="ECO:0000313" key="1">
    <source>
        <dbReference type="EMBL" id="MBA0774658.1"/>
    </source>
</evidence>
<gene>
    <name evidence="1" type="ORF">Gotri_009854</name>
</gene>